<dbReference type="PROSITE" id="PS51257">
    <property type="entry name" value="PROKAR_LIPOPROTEIN"/>
    <property type="match status" value="1"/>
</dbReference>
<proteinExistence type="predicted"/>
<evidence type="ECO:0000259" key="2">
    <source>
        <dbReference type="Pfam" id="PF13458"/>
    </source>
</evidence>
<dbReference type="EMBL" id="CAFBLK010000144">
    <property type="protein sequence ID" value="CAB4871049.1"/>
    <property type="molecule type" value="Genomic_DNA"/>
</dbReference>
<dbReference type="AlphaFoldDB" id="A0A6J7DRW5"/>
<feature type="domain" description="Leucine-binding protein" evidence="2">
    <location>
        <begin position="37"/>
        <end position="374"/>
    </location>
</feature>
<gene>
    <name evidence="3" type="ORF">UFOPK3317_00892</name>
</gene>
<dbReference type="Gene3D" id="3.40.50.2300">
    <property type="match status" value="2"/>
</dbReference>
<dbReference type="SUPFAM" id="SSF53822">
    <property type="entry name" value="Periplasmic binding protein-like I"/>
    <property type="match status" value="1"/>
</dbReference>
<accession>A0A6J7DRW5</accession>
<keyword evidence="1" id="KW-0732">Signal</keyword>
<organism evidence="3">
    <name type="scientific">freshwater metagenome</name>
    <dbReference type="NCBI Taxonomy" id="449393"/>
    <lineage>
        <taxon>unclassified sequences</taxon>
        <taxon>metagenomes</taxon>
        <taxon>ecological metagenomes</taxon>
    </lineage>
</organism>
<dbReference type="InterPro" id="IPR028081">
    <property type="entry name" value="Leu-bd"/>
</dbReference>
<sequence length="391" mass="40430">MDVKFGRFLSIALVAGIAVMSTGCSGSSGSSASGCSQIAIAAIGPITGTDAASGRSPRNGAELAVREYNSAHADCQVGLLTFDTQGNPENGTNLADAIASDKRIVGVVGPVFSGETAAIMPTFEASGLPTITGSATNPTLSQQGWKTFHRIVGNDATQGPAAAVYITSELGAKSVSILDDQSLYGKSLADLTEKTLVKRGAQIALRMNIDSESVDYRDAVRALKTANADAIYFGGVSTAGAPLIRQIRDAGITVPFIGGDGIYSNDFIDGSSGAAVGAIITCPCINAARPSTKPQKVFTKNYTATYGVAPGYFAAEYYDAATLLINAIKAGNVTRSGIQTWLKTANLKGLTKQIEFGKTGEVKAGSVFVFEVTPEGEFNQVAEVVGKKIVK</sequence>
<evidence type="ECO:0000256" key="1">
    <source>
        <dbReference type="ARBA" id="ARBA00022729"/>
    </source>
</evidence>
<dbReference type="InterPro" id="IPR028082">
    <property type="entry name" value="Peripla_BP_I"/>
</dbReference>
<protein>
    <submittedName>
        <fullName evidence="3">Unannotated protein</fullName>
    </submittedName>
</protein>
<dbReference type="PANTHER" id="PTHR47151:SF2">
    <property type="entry name" value="AMINO ACID BINDING PROTEIN"/>
    <property type="match status" value="1"/>
</dbReference>
<name>A0A6J7DRW5_9ZZZZ</name>
<reference evidence="3" key="1">
    <citation type="submission" date="2020-05" db="EMBL/GenBank/DDBJ databases">
        <authorList>
            <person name="Chiriac C."/>
            <person name="Salcher M."/>
            <person name="Ghai R."/>
            <person name="Kavagutti S V."/>
        </authorList>
    </citation>
    <scope>NUCLEOTIDE SEQUENCE</scope>
</reference>
<dbReference type="CDD" id="cd06342">
    <property type="entry name" value="PBP1_ABC_LIVBP-like"/>
    <property type="match status" value="1"/>
</dbReference>
<evidence type="ECO:0000313" key="3">
    <source>
        <dbReference type="EMBL" id="CAB4871049.1"/>
    </source>
</evidence>
<dbReference type="Pfam" id="PF13458">
    <property type="entry name" value="Peripla_BP_6"/>
    <property type="match status" value="1"/>
</dbReference>
<dbReference type="PANTHER" id="PTHR47151">
    <property type="entry name" value="LEU/ILE/VAL-BINDING ABC TRANSPORTER SUBUNIT"/>
    <property type="match status" value="1"/>
</dbReference>